<dbReference type="CDD" id="cd00643">
    <property type="entry name" value="HMG-CoA_reductase_classI"/>
    <property type="match status" value="1"/>
</dbReference>
<keyword evidence="7" id="KW-0256">Endoplasmic reticulum</keyword>
<keyword evidence="10" id="KW-1185">Reference proteome</keyword>
<dbReference type="EMBL" id="MDYQ01000001">
    <property type="protein sequence ID" value="PRP89825.1"/>
    <property type="molecule type" value="Genomic_DNA"/>
</dbReference>
<gene>
    <name evidence="9" type="ORF">PROFUN_00167</name>
</gene>
<proteinExistence type="inferred from homology"/>
<evidence type="ECO:0000256" key="7">
    <source>
        <dbReference type="RuleBase" id="RU361219"/>
    </source>
</evidence>
<name>A0A2P6P0U0_9EUKA</name>
<dbReference type="STRING" id="1890364.A0A2P6P0U0"/>
<dbReference type="SUPFAM" id="SSF55035">
    <property type="entry name" value="NAD-binding domain of HMG-CoA reductase"/>
    <property type="match status" value="1"/>
</dbReference>
<dbReference type="FunFam" id="3.30.70.420:FF:000001">
    <property type="entry name" value="3-hydroxy-3-methylglutaryl coenzyme A reductase"/>
    <property type="match status" value="1"/>
</dbReference>
<dbReference type="EC" id="1.1.1.34" evidence="7"/>
<dbReference type="PANTHER" id="PTHR10572">
    <property type="entry name" value="3-HYDROXY-3-METHYLGLUTARYL-COENZYME A REDUCTASE"/>
    <property type="match status" value="1"/>
</dbReference>
<dbReference type="PROSITE" id="PS50065">
    <property type="entry name" value="HMG_COA_REDUCTASE_4"/>
    <property type="match status" value="1"/>
</dbReference>
<dbReference type="InterPro" id="IPR004554">
    <property type="entry name" value="HMG_CoA_Rdtase_eu_arc"/>
</dbReference>
<keyword evidence="5" id="KW-0472">Membrane</keyword>
<dbReference type="Gene3D" id="3.90.770.10">
    <property type="entry name" value="3-hydroxy-3-methylglutaryl-coenzyme A Reductase, Chain A, domain 2"/>
    <property type="match status" value="1"/>
</dbReference>
<dbReference type="OrthoDB" id="310654at2759"/>
<dbReference type="Gene3D" id="3.30.530.20">
    <property type="match status" value="1"/>
</dbReference>
<dbReference type="GO" id="GO:0005789">
    <property type="term" value="C:endoplasmic reticulum membrane"/>
    <property type="evidence" value="ECO:0007669"/>
    <property type="project" value="UniProtKB-SubCell"/>
</dbReference>
<dbReference type="NCBIfam" id="TIGR00533">
    <property type="entry name" value="HMG_CoA_R_NADP"/>
    <property type="match status" value="1"/>
</dbReference>
<dbReference type="GO" id="GO:0016126">
    <property type="term" value="P:sterol biosynthetic process"/>
    <property type="evidence" value="ECO:0007669"/>
    <property type="project" value="TreeGrafter"/>
</dbReference>
<dbReference type="InterPro" id="IPR002202">
    <property type="entry name" value="HMG_CoA_Rdtase"/>
</dbReference>
<dbReference type="PANTHER" id="PTHR10572:SF24">
    <property type="entry name" value="3-HYDROXY-3-METHYLGLUTARYL-COENZYME A REDUCTASE"/>
    <property type="match status" value="1"/>
</dbReference>
<sequence length="1130" mass="126172">MNVFRGRLLSRACTSNHLPIAPVRSRFYSATAHSRPLQQTPEEFAQKSDEEVIRLVKNGQIAQHNLEKKLNNDYLRAVKIRRQITDIFTLDSKVSEGLNRLPYEHFDYSSVAGQCCENVVGYIQIPVGVVGPLLLDGKKFTVPLATTEGALVASTGRGIKAITKCGGASSVIVDNGMTRAPLIRMPSVKRAAELKEWVDQKDNFYQIAAAFNSTSRFARLSTPRDRTNVASEHIIGNQVKVVISGRNVYLRFKSRTGDAMGMNMVSKGVEKALEVIRNYFPDMHALSLSGNVCTDKKPSAINWLEGRGKSVIVEAVITGDVIRDILKANVNDMITLNINKNLVGSAMAGSIGGFNAHASNIVTALFLATGQDPAQNVESSNCITLIEPTNDGKDIHMSVTMPCIEVGTVGGGTHLPSQSACLEMLGCKGSSQTNPGSNAEQLARVVAATVLAGELSLMAALSAGHLVRAHLDHNRKTTHSSSLPDGDIGHSLAALSNKEGVTCSMLFYVGVSMVDIVLHESFRGGAVLALRVLSGLLSAILEESYSMKIFPGHPQVWDFDYDRCRGEKSVRSWSTVAGLPGRNTYIVGPNTTKAAAVMGRWHYAFESILNREYDAIDQMVGAIDQCHHQALAEQIVRLCRAADNVDSLMMYSQTRKVAELTQPSDFAQNRDIWSYIIGCISFNKTRWYDKLCQPIIDQLQKTPERFDADTPEGAPRAMANVDLLFDLLRDTLFDAPLHIRSKWAFFEQLFQDKWTKAWGADIVEKTQKGVFIDMMTCHIRNFSSYRDDLTEDLKHNLEEVMCLFEDTAQLSKRWNEPSIRDYVQDKSTEFTAWMRDFSDPVQIATLKRLVQSSALKKAHETDVVLERRHFLKFMDTAESSACPSPVMTEPGEKANDAHIQESLAVMNSPRWKEYKKHSNGTTVYTLKDTMKGEEHLVATQVKMRARMSMYNAVEFLRWATISAHYRRSPSTFERTRLDEKRARVKIHVQFPWPMCDRVFSFIETEVIRPSEESIMLFRKNDPIQPPKGTILGNLQYSSIYVQLDAADHEWVNITLTNFTDVGGSVPKWMLKQGYKETDTEAANLYRDINSPQWKQVLDDIRQPLQSVARRSIRTSSTSSNSSSSSKGSKK</sequence>
<evidence type="ECO:0000256" key="6">
    <source>
        <dbReference type="ARBA" id="ARBA00056486"/>
    </source>
</evidence>
<dbReference type="Gene3D" id="3.30.70.420">
    <property type="entry name" value="Hydroxymethylglutaryl-CoA reductase, class I/II, NAD/NADP-binding domain"/>
    <property type="match status" value="1"/>
</dbReference>
<evidence type="ECO:0000256" key="2">
    <source>
        <dbReference type="ARBA" id="ARBA00007661"/>
    </source>
</evidence>
<dbReference type="InParanoid" id="A0A2P6P0U0"/>
<comment type="function">
    <text evidence="6">This transmembrane glycoprotein is involved in the control of cholesterol biosynthesis. It is the rate-limiting enzyme of the sterol biosynthesis.</text>
</comment>
<evidence type="ECO:0000256" key="8">
    <source>
        <dbReference type="SAM" id="MobiDB-lite"/>
    </source>
</evidence>
<comment type="pathway">
    <text evidence="7">Metabolic intermediate biosynthesis; (R)-mevalonate biosynthesis; (R)-mevalonate from acetyl-CoA: step 3/3.</text>
</comment>
<feature type="region of interest" description="Disordered" evidence="8">
    <location>
        <begin position="1107"/>
        <end position="1130"/>
    </location>
</feature>
<dbReference type="InterPro" id="IPR023074">
    <property type="entry name" value="HMG_CoA_Rdtase_cat_sf"/>
</dbReference>
<comment type="subcellular location">
    <subcellularLocation>
        <location evidence="7">Endoplasmic reticulum membrane</location>
        <topology evidence="7">Multi-pass membrane protein</topology>
    </subcellularLocation>
    <subcellularLocation>
        <location evidence="1">Membrane</location>
    </subcellularLocation>
</comment>
<comment type="caution">
    <text evidence="9">The sequence shown here is derived from an EMBL/GenBank/DDBJ whole genome shotgun (WGS) entry which is preliminary data.</text>
</comment>
<organism evidence="9 10">
    <name type="scientific">Planoprotostelium fungivorum</name>
    <dbReference type="NCBI Taxonomy" id="1890364"/>
    <lineage>
        <taxon>Eukaryota</taxon>
        <taxon>Amoebozoa</taxon>
        <taxon>Evosea</taxon>
        <taxon>Variosea</taxon>
        <taxon>Cavosteliida</taxon>
        <taxon>Cavosteliaceae</taxon>
        <taxon>Planoprotostelium</taxon>
    </lineage>
</organism>
<dbReference type="GO" id="GO:0015936">
    <property type="term" value="P:coenzyme A metabolic process"/>
    <property type="evidence" value="ECO:0007669"/>
    <property type="project" value="InterPro"/>
</dbReference>
<dbReference type="SUPFAM" id="SSF56542">
    <property type="entry name" value="Substrate-binding domain of HMG-CoA reductase"/>
    <property type="match status" value="1"/>
</dbReference>
<dbReference type="InterPro" id="IPR023076">
    <property type="entry name" value="HMG_CoA_Rdtase_CS"/>
</dbReference>
<dbReference type="Pfam" id="PF00368">
    <property type="entry name" value="HMG-CoA_red"/>
    <property type="match status" value="1"/>
</dbReference>
<dbReference type="FunFam" id="3.90.770.10:FF:000001">
    <property type="entry name" value="3-hydroxy-3-methylglutaryl coenzyme A reductase"/>
    <property type="match status" value="1"/>
</dbReference>
<dbReference type="Proteomes" id="UP000241769">
    <property type="component" value="Unassembled WGS sequence"/>
</dbReference>
<dbReference type="PROSITE" id="PS00066">
    <property type="entry name" value="HMG_COA_REDUCTASE_1"/>
    <property type="match status" value="1"/>
</dbReference>
<evidence type="ECO:0000256" key="4">
    <source>
        <dbReference type="ARBA" id="ARBA00023002"/>
    </source>
</evidence>
<evidence type="ECO:0000256" key="1">
    <source>
        <dbReference type="ARBA" id="ARBA00004370"/>
    </source>
</evidence>
<dbReference type="AlphaFoldDB" id="A0A2P6P0U0"/>
<reference evidence="9 10" key="1">
    <citation type="journal article" date="2018" name="Genome Biol. Evol.">
        <title>Multiple Roots of Fruiting Body Formation in Amoebozoa.</title>
        <authorList>
            <person name="Hillmann F."/>
            <person name="Forbes G."/>
            <person name="Novohradska S."/>
            <person name="Ferling I."/>
            <person name="Riege K."/>
            <person name="Groth M."/>
            <person name="Westermann M."/>
            <person name="Marz M."/>
            <person name="Spaller T."/>
            <person name="Winckler T."/>
            <person name="Schaap P."/>
            <person name="Glockner G."/>
        </authorList>
    </citation>
    <scope>NUCLEOTIDE SEQUENCE [LARGE SCALE GENOMIC DNA]</scope>
    <source>
        <strain evidence="9 10">Jena</strain>
    </source>
</reference>
<dbReference type="GO" id="GO:0008299">
    <property type="term" value="P:isoprenoid biosynthetic process"/>
    <property type="evidence" value="ECO:0007669"/>
    <property type="project" value="InterPro"/>
</dbReference>
<dbReference type="PRINTS" id="PR00071">
    <property type="entry name" value="HMGCOARDTASE"/>
</dbReference>
<dbReference type="SUPFAM" id="SSF55961">
    <property type="entry name" value="Bet v1-like"/>
    <property type="match status" value="1"/>
</dbReference>
<dbReference type="InterPro" id="IPR009023">
    <property type="entry name" value="HMG_CoA_Rdtase_NAD(P)-bd_sf"/>
</dbReference>
<dbReference type="InterPro" id="IPR023393">
    <property type="entry name" value="START-like_dom_sf"/>
</dbReference>
<keyword evidence="4 7" id="KW-0560">Oxidoreductase</keyword>
<dbReference type="PROSITE" id="PS01192">
    <property type="entry name" value="HMG_COA_REDUCTASE_3"/>
    <property type="match status" value="1"/>
</dbReference>
<dbReference type="InterPro" id="IPR009029">
    <property type="entry name" value="HMG_CoA_Rdtase_sub-bd_dom_sf"/>
</dbReference>
<keyword evidence="3 7" id="KW-0521">NADP</keyword>
<accession>A0A2P6P0U0</accession>
<evidence type="ECO:0000313" key="10">
    <source>
        <dbReference type="Proteomes" id="UP000241769"/>
    </source>
</evidence>
<dbReference type="InterPro" id="IPR023282">
    <property type="entry name" value="HMG_CoA_Rdtase_N"/>
</dbReference>
<feature type="compositionally biased region" description="Low complexity" evidence="8">
    <location>
        <begin position="1113"/>
        <end position="1130"/>
    </location>
</feature>
<evidence type="ECO:0000256" key="3">
    <source>
        <dbReference type="ARBA" id="ARBA00022857"/>
    </source>
</evidence>
<dbReference type="Gene3D" id="1.10.3270.10">
    <property type="entry name" value="HMGR, N-terminal domain"/>
    <property type="match status" value="1"/>
</dbReference>
<dbReference type="GO" id="GO:0005778">
    <property type="term" value="C:peroxisomal membrane"/>
    <property type="evidence" value="ECO:0007669"/>
    <property type="project" value="TreeGrafter"/>
</dbReference>
<protein>
    <recommendedName>
        <fullName evidence="7">3-hydroxy-3-methylglutaryl coenzyme A reductase</fullName>
        <shortName evidence="7">HMG-CoA reductase</shortName>
        <ecNumber evidence="7">1.1.1.34</ecNumber>
    </recommendedName>
</protein>
<dbReference type="UniPathway" id="UPA00058">
    <property type="reaction ID" value="UER00103"/>
</dbReference>
<dbReference type="GO" id="GO:0004420">
    <property type="term" value="F:hydroxymethylglutaryl-CoA reductase (NADPH) activity"/>
    <property type="evidence" value="ECO:0007669"/>
    <property type="project" value="UniProtKB-EC"/>
</dbReference>
<comment type="catalytic activity">
    <reaction evidence="7">
        <text>(R)-mevalonate + 2 NADP(+) + CoA = (3S)-3-hydroxy-3-methylglutaryl-CoA + 2 NADPH + 2 H(+)</text>
        <dbReference type="Rhea" id="RHEA:15989"/>
        <dbReference type="ChEBI" id="CHEBI:15378"/>
        <dbReference type="ChEBI" id="CHEBI:36464"/>
        <dbReference type="ChEBI" id="CHEBI:43074"/>
        <dbReference type="ChEBI" id="CHEBI:57287"/>
        <dbReference type="ChEBI" id="CHEBI:57783"/>
        <dbReference type="ChEBI" id="CHEBI:58349"/>
        <dbReference type="EC" id="1.1.1.34"/>
    </reaction>
</comment>
<evidence type="ECO:0000313" key="9">
    <source>
        <dbReference type="EMBL" id="PRP89825.1"/>
    </source>
</evidence>
<evidence type="ECO:0000256" key="5">
    <source>
        <dbReference type="ARBA" id="ARBA00023136"/>
    </source>
</evidence>
<comment type="similarity">
    <text evidence="2 7">Belongs to the HMG-CoA reductase family.</text>
</comment>
<dbReference type="PROSITE" id="PS00318">
    <property type="entry name" value="HMG_COA_REDUCTASE_2"/>
    <property type="match status" value="1"/>
</dbReference>